<dbReference type="PROSITE" id="PS00893">
    <property type="entry name" value="NUDIX_BOX"/>
    <property type="match status" value="1"/>
</dbReference>
<protein>
    <submittedName>
        <fullName evidence="3">Isopentenyl-diphosphate delta-isomerase type 1</fullName>
    </submittedName>
</protein>
<evidence type="ECO:0000259" key="2">
    <source>
        <dbReference type="PROSITE" id="PS51462"/>
    </source>
</evidence>
<dbReference type="PROSITE" id="PS51462">
    <property type="entry name" value="NUDIX"/>
    <property type="match status" value="1"/>
</dbReference>
<dbReference type="InterPro" id="IPR015797">
    <property type="entry name" value="NUDIX_hydrolase-like_dom_sf"/>
</dbReference>
<dbReference type="AlphaFoldDB" id="A0A2V3PU22"/>
<proteinExistence type="predicted"/>
<evidence type="ECO:0000256" key="1">
    <source>
        <dbReference type="ARBA" id="ARBA00022801"/>
    </source>
</evidence>
<name>A0A2V3PU22_9BACT</name>
<dbReference type="RefSeq" id="WP_110309557.1">
    <property type="nucleotide sequence ID" value="NZ_QICL01000003.1"/>
</dbReference>
<dbReference type="GO" id="GO:0016787">
    <property type="term" value="F:hydrolase activity"/>
    <property type="evidence" value="ECO:0007669"/>
    <property type="project" value="UniProtKB-KW"/>
</dbReference>
<comment type="caution">
    <text evidence="3">The sequence shown here is derived from an EMBL/GenBank/DDBJ whole genome shotgun (WGS) entry which is preliminary data.</text>
</comment>
<keyword evidence="1" id="KW-0378">Hydrolase</keyword>
<evidence type="ECO:0000313" key="4">
    <source>
        <dbReference type="Proteomes" id="UP000247973"/>
    </source>
</evidence>
<dbReference type="CDD" id="cd04692">
    <property type="entry name" value="NUDIX_Hydrolase"/>
    <property type="match status" value="1"/>
</dbReference>
<dbReference type="EMBL" id="QICL01000003">
    <property type="protein sequence ID" value="PXV67400.1"/>
    <property type="molecule type" value="Genomic_DNA"/>
</dbReference>
<dbReference type="SUPFAM" id="SSF55811">
    <property type="entry name" value="Nudix"/>
    <property type="match status" value="1"/>
</dbReference>
<dbReference type="PANTHER" id="PTHR10885">
    <property type="entry name" value="ISOPENTENYL-DIPHOSPHATE DELTA-ISOMERASE"/>
    <property type="match status" value="1"/>
</dbReference>
<organism evidence="3 4">
    <name type="scientific">Dysgonomonas alginatilytica</name>
    <dbReference type="NCBI Taxonomy" id="1605892"/>
    <lineage>
        <taxon>Bacteria</taxon>
        <taxon>Pseudomonadati</taxon>
        <taxon>Bacteroidota</taxon>
        <taxon>Bacteroidia</taxon>
        <taxon>Bacteroidales</taxon>
        <taxon>Dysgonomonadaceae</taxon>
        <taxon>Dysgonomonas</taxon>
    </lineage>
</organism>
<dbReference type="Gene3D" id="3.90.79.10">
    <property type="entry name" value="Nucleoside Triphosphate Pyrophosphohydrolase"/>
    <property type="match status" value="1"/>
</dbReference>
<dbReference type="InterPro" id="IPR000086">
    <property type="entry name" value="NUDIX_hydrolase_dom"/>
</dbReference>
<accession>A0A2V3PU22</accession>
<dbReference type="GO" id="GO:0016853">
    <property type="term" value="F:isomerase activity"/>
    <property type="evidence" value="ECO:0007669"/>
    <property type="project" value="UniProtKB-KW"/>
</dbReference>
<gene>
    <name evidence="3" type="ORF">CLV62_10373</name>
</gene>
<evidence type="ECO:0000313" key="3">
    <source>
        <dbReference type="EMBL" id="PXV67400.1"/>
    </source>
</evidence>
<reference evidence="3 4" key="1">
    <citation type="submission" date="2018-03" db="EMBL/GenBank/DDBJ databases">
        <title>Genomic Encyclopedia of Archaeal and Bacterial Type Strains, Phase II (KMG-II): from individual species to whole genera.</title>
        <authorList>
            <person name="Goeker M."/>
        </authorList>
    </citation>
    <scope>NUCLEOTIDE SEQUENCE [LARGE SCALE GENOMIC DNA]</scope>
    <source>
        <strain evidence="3 4">DSM 100214</strain>
    </source>
</reference>
<dbReference type="InterPro" id="IPR020084">
    <property type="entry name" value="NUDIX_hydrolase_CS"/>
</dbReference>
<dbReference type="PANTHER" id="PTHR10885:SF0">
    <property type="entry name" value="ISOPENTENYL-DIPHOSPHATE DELTA-ISOMERASE"/>
    <property type="match status" value="1"/>
</dbReference>
<sequence>MQEEIFPLVDEQGNIIGKATRSECHSGSKLLHPVIHLHVFNEEGKLYLQKRSATKDIQPDKWDSSVGGHIDLNETPQQAALREASEEIGLQNLSIHYIDKYIIETNVERELTYCFYTKTNQIPKVDMKEVSDGRFWDISEIKAQLGKDIFTPNFELDFGHFLSEGFEHLNNYKTITK</sequence>
<keyword evidence="3" id="KW-0413">Isomerase</keyword>
<dbReference type="Proteomes" id="UP000247973">
    <property type="component" value="Unassembled WGS sequence"/>
</dbReference>
<dbReference type="OrthoDB" id="9786032at2"/>
<dbReference type="Pfam" id="PF00293">
    <property type="entry name" value="NUDIX"/>
    <property type="match status" value="1"/>
</dbReference>
<feature type="domain" description="Nudix hydrolase" evidence="2">
    <location>
        <begin position="30"/>
        <end position="164"/>
    </location>
</feature>
<keyword evidence="4" id="KW-1185">Reference proteome</keyword>